<name>A0A8H4EWT1_MUCCL</name>
<evidence type="ECO:0000313" key="1">
    <source>
        <dbReference type="EMBL" id="KAF1796385.1"/>
    </source>
</evidence>
<proteinExistence type="predicted"/>
<dbReference type="Proteomes" id="UP000469890">
    <property type="component" value="Unassembled WGS sequence"/>
</dbReference>
<dbReference type="AlphaFoldDB" id="A0A8H4EWT1"/>
<dbReference type="EMBL" id="JAAECE010000012">
    <property type="protein sequence ID" value="KAF1796385.1"/>
    <property type="molecule type" value="Genomic_DNA"/>
</dbReference>
<reference evidence="1 2" key="1">
    <citation type="submission" date="2019-09" db="EMBL/GenBank/DDBJ databases">
        <authorList>
            <consortium name="DOE Joint Genome Institute"/>
            <person name="Mondo S.J."/>
            <person name="Navarro-Mendoza M.I."/>
            <person name="Perez-Arques C."/>
            <person name="Panchal S."/>
            <person name="Nicolas F.E."/>
            <person name="Ganguly P."/>
            <person name="Pangilinan J."/>
            <person name="Grigoriev I."/>
            <person name="Heitman J."/>
            <person name="Sanya K."/>
            <person name="Garre V."/>
        </authorList>
    </citation>
    <scope>NUCLEOTIDE SEQUENCE [LARGE SCALE GENOMIC DNA]</scope>
    <source>
        <strain evidence="1 2">MU402</strain>
    </source>
</reference>
<evidence type="ECO:0000313" key="2">
    <source>
        <dbReference type="Proteomes" id="UP000469890"/>
    </source>
</evidence>
<protein>
    <submittedName>
        <fullName evidence="1">Uncharacterized protein</fullName>
    </submittedName>
</protein>
<gene>
    <name evidence="1" type="ORF">FB192DRAFT_1347707</name>
</gene>
<sequence length="118" mass="13136">MVLRNDYISVAHLVTVLVIPTAIESLGTVKDTLRGLVTLKNHLVNIAWEVKSELHKIEHASVLEGICPTPSTGSSHSKSPFIFFTPKNSRVQKRKLLELDDDDKTTVNSFTDRVQARA</sequence>
<comment type="caution">
    <text evidence="1">The sequence shown here is derived from an EMBL/GenBank/DDBJ whole genome shotgun (WGS) entry which is preliminary data.</text>
</comment>
<accession>A0A8H4EWT1</accession>
<organism evidence="1 2">
    <name type="scientific">Mucor circinelloides f. lusitanicus</name>
    <name type="common">Mucor racemosus var. lusitanicus</name>
    <dbReference type="NCBI Taxonomy" id="29924"/>
    <lineage>
        <taxon>Eukaryota</taxon>
        <taxon>Fungi</taxon>
        <taxon>Fungi incertae sedis</taxon>
        <taxon>Mucoromycota</taxon>
        <taxon>Mucoromycotina</taxon>
        <taxon>Mucoromycetes</taxon>
        <taxon>Mucorales</taxon>
        <taxon>Mucorineae</taxon>
        <taxon>Mucoraceae</taxon>
        <taxon>Mucor</taxon>
    </lineage>
</organism>